<dbReference type="PANTHER" id="PTHR43673">
    <property type="entry name" value="NAD(P)H NITROREDUCTASE YDGI-RELATED"/>
    <property type="match status" value="1"/>
</dbReference>
<dbReference type="Gene3D" id="2.20.180.10">
    <property type="entry name" value="putative fmn-dependent nitroreductase like domains"/>
    <property type="match status" value="1"/>
</dbReference>
<dbReference type="OrthoDB" id="9804207at2"/>
<dbReference type="InterPro" id="IPR023312">
    <property type="entry name" value="Put_nitroreductase_C_bac"/>
</dbReference>
<dbReference type="Gene3D" id="3.40.109.10">
    <property type="entry name" value="NADH Oxidase"/>
    <property type="match status" value="1"/>
</dbReference>
<proteinExistence type="inferred from homology"/>
<dbReference type="Proteomes" id="UP000003244">
    <property type="component" value="Unassembled WGS sequence"/>
</dbReference>
<dbReference type="eggNOG" id="COG0778">
    <property type="taxonomic scope" value="Bacteria"/>
</dbReference>
<dbReference type="STRING" id="596315.HMPREF0634_1017"/>
<dbReference type="InterPro" id="IPR000415">
    <property type="entry name" value="Nitroreductase-like"/>
</dbReference>
<keyword evidence="5" id="KW-1185">Reference proteome</keyword>
<evidence type="ECO:0000313" key="5">
    <source>
        <dbReference type="Proteomes" id="UP000003244"/>
    </source>
</evidence>
<dbReference type="AlphaFoldDB" id="E0E527"/>
<dbReference type="GeneID" id="84801401"/>
<name>E0E527_9FIRM</name>
<evidence type="ECO:0000259" key="3">
    <source>
        <dbReference type="Pfam" id="PF00881"/>
    </source>
</evidence>
<dbReference type="SUPFAM" id="SSF55469">
    <property type="entry name" value="FMN-dependent nitroreductase-like"/>
    <property type="match status" value="1"/>
</dbReference>
<comment type="caution">
    <text evidence="4">The sequence shown here is derived from an EMBL/GenBank/DDBJ whole genome shotgun (WGS) entry which is preliminary data.</text>
</comment>
<keyword evidence="2" id="KW-0560">Oxidoreductase</keyword>
<comment type="similarity">
    <text evidence="1">Belongs to the nitroreductase family.</text>
</comment>
<dbReference type="CDD" id="cd02062">
    <property type="entry name" value="Nitro_FMN_reductase"/>
    <property type="match status" value="1"/>
</dbReference>
<organism evidence="4 5">
    <name type="scientific">Peptostreptococcus stomatis DSM 17678</name>
    <dbReference type="NCBI Taxonomy" id="596315"/>
    <lineage>
        <taxon>Bacteria</taxon>
        <taxon>Bacillati</taxon>
        <taxon>Bacillota</taxon>
        <taxon>Clostridia</taxon>
        <taxon>Peptostreptococcales</taxon>
        <taxon>Peptostreptococcaceae</taxon>
        <taxon>Peptostreptococcus</taxon>
    </lineage>
</organism>
<dbReference type="RefSeq" id="WP_007791240.1">
    <property type="nucleotide sequence ID" value="NZ_ADGQ01000072.1"/>
</dbReference>
<dbReference type="PANTHER" id="PTHR43673:SF10">
    <property type="entry name" value="NADH DEHYDROGENASE_NAD(P)H NITROREDUCTASE XCC3605-RELATED"/>
    <property type="match status" value="1"/>
</dbReference>
<evidence type="ECO:0000256" key="1">
    <source>
        <dbReference type="ARBA" id="ARBA00007118"/>
    </source>
</evidence>
<dbReference type="Pfam" id="PF00881">
    <property type="entry name" value="Nitroreductase"/>
    <property type="match status" value="2"/>
</dbReference>
<evidence type="ECO:0000313" key="4">
    <source>
        <dbReference type="EMBL" id="EFM64002.1"/>
    </source>
</evidence>
<dbReference type="InterPro" id="IPR029479">
    <property type="entry name" value="Nitroreductase"/>
</dbReference>
<reference evidence="4 5" key="1">
    <citation type="submission" date="2010-08" db="EMBL/GenBank/DDBJ databases">
        <authorList>
            <person name="Harkins D.M."/>
            <person name="Madupu R."/>
            <person name="Durkin A.S."/>
            <person name="Torralba M."/>
            <person name="Methe B."/>
            <person name="Sutton G.G."/>
            <person name="Nelson K.E."/>
        </authorList>
    </citation>
    <scope>NUCLEOTIDE SEQUENCE [LARGE SCALE GENOMIC DNA]</scope>
    <source>
        <strain evidence="4 5">DSM 17678</strain>
    </source>
</reference>
<feature type="domain" description="Nitroreductase" evidence="3">
    <location>
        <begin position="100"/>
        <end position="151"/>
    </location>
</feature>
<feature type="domain" description="Nitroreductase" evidence="3">
    <location>
        <begin position="8"/>
        <end position="62"/>
    </location>
</feature>
<dbReference type="EMBL" id="ADGQ01000072">
    <property type="protein sequence ID" value="EFM64002.1"/>
    <property type="molecule type" value="Genomic_DNA"/>
</dbReference>
<sequence>MNFKELVKSNRTCRRYDGTKSITRQDLLDLVDLVRYTPSGMNKQALRFAIVADEETNAKIFRTLFWAGYIKDWDGPIEGERPGGYILGFEDTNYGKPMPEDIGIAAQTIALGARAEGKAVCIIKSFKKNEIKEVLGIADNLNPILAIPIGYPLEEVVIDDIHAGDDIKYYRDQDQVHHVPKIVTEDLLINK</sequence>
<protein>
    <submittedName>
        <fullName evidence="4">Nitroreductase family protein</fullName>
    </submittedName>
</protein>
<dbReference type="GO" id="GO:0016491">
    <property type="term" value="F:oxidoreductase activity"/>
    <property type="evidence" value="ECO:0007669"/>
    <property type="project" value="UniProtKB-KW"/>
</dbReference>
<gene>
    <name evidence="4" type="ORF">HMPREF0634_1017</name>
</gene>
<evidence type="ECO:0000256" key="2">
    <source>
        <dbReference type="ARBA" id="ARBA00023002"/>
    </source>
</evidence>
<accession>E0E527</accession>